<comment type="similarity">
    <text evidence="1">Belongs to the 'phage' integrase family.</text>
</comment>
<dbReference type="InterPro" id="IPR050090">
    <property type="entry name" value="Tyrosine_recombinase_XerCD"/>
</dbReference>
<keyword evidence="3" id="KW-0233">DNA recombination</keyword>
<evidence type="ECO:0000256" key="3">
    <source>
        <dbReference type="ARBA" id="ARBA00023172"/>
    </source>
</evidence>
<keyword evidence="2" id="KW-0238">DNA-binding</keyword>
<dbReference type="InterPro" id="IPR002104">
    <property type="entry name" value="Integrase_catalytic"/>
</dbReference>
<sequence>MAKLTLVDRKAGTGTLDRLISDFLQAPTKTGETRSRKTGLIYRDALEGVLLPYCSAAGVSEPAQLTDRHMKELTDRLLDGTGSRSGRPLAKPTVHSYVRAINTFLAWVKDSGEAVGAKAQRPKLERRILDVLTRNEIEGMESAAGLERDKLIVRTLADSGIRLGELLKSTPDDVLTEGRRHFLRVRGKGSRDRKVPIAPALAQRLKRFARHTRRESASARLFLTHKRSPRTGDYAALTESGVQQMIRLLALDAGITKRVYPHLFRHSFITWQLECGMNPILLSRVVGHESLTMINQVYAHVTMDTAYDALMKSLLAD</sequence>
<evidence type="ECO:0000313" key="5">
    <source>
        <dbReference type="EMBL" id="PZR80604.1"/>
    </source>
</evidence>
<dbReference type="Proteomes" id="UP000248724">
    <property type="component" value="Unassembled WGS sequence"/>
</dbReference>
<evidence type="ECO:0000313" key="6">
    <source>
        <dbReference type="Proteomes" id="UP000248724"/>
    </source>
</evidence>
<dbReference type="EMBL" id="QHBU01000148">
    <property type="protein sequence ID" value="PZR80604.1"/>
    <property type="molecule type" value="Genomic_DNA"/>
</dbReference>
<proteinExistence type="inferred from homology"/>
<feature type="domain" description="Tyr recombinase" evidence="4">
    <location>
        <begin position="127"/>
        <end position="311"/>
    </location>
</feature>
<evidence type="ECO:0000256" key="1">
    <source>
        <dbReference type="ARBA" id="ARBA00008857"/>
    </source>
</evidence>
<dbReference type="AlphaFoldDB" id="A0A2W6AAS7"/>
<organism evidence="5 6">
    <name type="scientific">Candidatus Aeolococcus gillhamiae</name>
    <dbReference type="NCBI Taxonomy" id="3127015"/>
    <lineage>
        <taxon>Bacteria</taxon>
        <taxon>Bacillati</taxon>
        <taxon>Candidatus Dormiibacterota</taxon>
        <taxon>Candidatus Dormibacteria</taxon>
        <taxon>Candidatus Aeolococcales</taxon>
        <taxon>Candidatus Aeolococcaceae</taxon>
        <taxon>Candidatus Aeolococcus</taxon>
    </lineage>
</organism>
<dbReference type="GO" id="GO:0003677">
    <property type="term" value="F:DNA binding"/>
    <property type="evidence" value="ECO:0007669"/>
    <property type="project" value="UniProtKB-KW"/>
</dbReference>
<dbReference type="PROSITE" id="PS51898">
    <property type="entry name" value="TYR_RECOMBINASE"/>
    <property type="match status" value="1"/>
</dbReference>
<dbReference type="Pfam" id="PF00589">
    <property type="entry name" value="Phage_integrase"/>
    <property type="match status" value="1"/>
</dbReference>
<dbReference type="InterPro" id="IPR010998">
    <property type="entry name" value="Integrase_recombinase_N"/>
</dbReference>
<dbReference type="PANTHER" id="PTHR30349:SF41">
    <property type="entry name" value="INTEGRASE_RECOMBINASE PROTEIN MJ0367-RELATED"/>
    <property type="match status" value="1"/>
</dbReference>
<protein>
    <recommendedName>
        <fullName evidence="4">Tyr recombinase domain-containing protein</fullName>
    </recommendedName>
</protein>
<name>A0A2W6AAS7_9BACT</name>
<evidence type="ECO:0000256" key="2">
    <source>
        <dbReference type="ARBA" id="ARBA00023125"/>
    </source>
</evidence>
<dbReference type="GO" id="GO:0006310">
    <property type="term" value="P:DNA recombination"/>
    <property type="evidence" value="ECO:0007669"/>
    <property type="project" value="UniProtKB-KW"/>
</dbReference>
<dbReference type="InterPro" id="IPR013762">
    <property type="entry name" value="Integrase-like_cat_sf"/>
</dbReference>
<evidence type="ECO:0000259" key="4">
    <source>
        <dbReference type="PROSITE" id="PS51898"/>
    </source>
</evidence>
<dbReference type="SUPFAM" id="SSF56349">
    <property type="entry name" value="DNA breaking-rejoining enzymes"/>
    <property type="match status" value="1"/>
</dbReference>
<comment type="caution">
    <text evidence="5">The sequence shown here is derived from an EMBL/GenBank/DDBJ whole genome shotgun (WGS) entry which is preliminary data.</text>
</comment>
<gene>
    <name evidence="5" type="ORF">DLM65_07705</name>
</gene>
<dbReference type="Gene3D" id="1.10.150.130">
    <property type="match status" value="1"/>
</dbReference>
<accession>A0A2W6AAS7</accession>
<dbReference type="Gene3D" id="1.10.443.10">
    <property type="entry name" value="Intergrase catalytic core"/>
    <property type="match status" value="1"/>
</dbReference>
<dbReference type="PANTHER" id="PTHR30349">
    <property type="entry name" value="PHAGE INTEGRASE-RELATED"/>
    <property type="match status" value="1"/>
</dbReference>
<reference evidence="5 6" key="1">
    <citation type="journal article" date="2017" name="Nature">
        <title>Atmospheric trace gases support primary production in Antarctic desert surface soil.</title>
        <authorList>
            <person name="Ji M."/>
            <person name="Greening C."/>
            <person name="Vanwonterghem I."/>
            <person name="Carere C.R."/>
            <person name="Bay S.K."/>
            <person name="Steen J.A."/>
            <person name="Montgomery K."/>
            <person name="Lines T."/>
            <person name="Beardall J."/>
            <person name="van Dorst J."/>
            <person name="Snape I."/>
            <person name="Stott M.B."/>
            <person name="Hugenholtz P."/>
            <person name="Ferrari B.C."/>
        </authorList>
    </citation>
    <scope>NUCLEOTIDE SEQUENCE [LARGE SCALE GENOMIC DNA]</scope>
    <source>
        <strain evidence="5">RRmetagenome_bin12</strain>
    </source>
</reference>
<dbReference type="InterPro" id="IPR011010">
    <property type="entry name" value="DNA_brk_join_enz"/>
</dbReference>
<dbReference type="GO" id="GO:0015074">
    <property type="term" value="P:DNA integration"/>
    <property type="evidence" value="ECO:0007669"/>
    <property type="project" value="InterPro"/>
</dbReference>